<sequence length="353" mass="39448">MDNPFRPPNKGAIRHSWSQTPKKKKQNLDQNGLPVPDVPPPDPNTYYYKMTGAYNNQASSSSQPDKSQPSQAFQPNNNPQKPQSPQNAVAGQEAPPYKAPGVTYWRPTDPKSVPQYVTSGPLAAYRPAQPKKPPAFPYIPAQPPIIKPEPRLIPAARTGPGQYMPVTPVRGRGRGFAGGLRPIQDKQEENPFVTPDRSGSTDCSSPPRDTDSDDRRFLKSLIDSHEDDCSDFEPEPEPEPRDTIERLCKRYRSLSPSVLKKDRVVDNLAQRVKELKGEIEQLKQDHEMEIAEMKRDEEKKIADVKSRAVKDVMDAVQDICGIEISPVVWELMVREVQGMFDAVSAVENEGETS</sequence>
<protein>
    <submittedName>
        <fullName evidence="3">Uncharacterized protein</fullName>
    </submittedName>
</protein>
<dbReference type="Proteomes" id="UP000283895">
    <property type="component" value="Unassembled WGS sequence"/>
</dbReference>
<gene>
    <name evidence="3" type="ORF">VMCG_03232</name>
</gene>
<evidence type="ECO:0000256" key="2">
    <source>
        <dbReference type="SAM" id="MobiDB-lite"/>
    </source>
</evidence>
<feature type="coiled-coil region" evidence="1">
    <location>
        <begin position="265"/>
        <end position="299"/>
    </location>
</feature>
<feature type="compositionally biased region" description="Basic and acidic residues" evidence="2">
    <location>
        <begin position="208"/>
        <end position="217"/>
    </location>
</feature>
<evidence type="ECO:0000313" key="4">
    <source>
        <dbReference type="Proteomes" id="UP000283895"/>
    </source>
</evidence>
<feature type="compositionally biased region" description="Low complexity" evidence="2">
    <location>
        <begin position="57"/>
        <end position="87"/>
    </location>
</feature>
<dbReference type="AlphaFoldDB" id="A0A423WYA2"/>
<reference evidence="3 4" key="1">
    <citation type="submission" date="2015-09" db="EMBL/GenBank/DDBJ databases">
        <title>Host preference determinants of Valsa canker pathogens revealed by comparative genomics.</title>
        <authorList>
            <person name="Yin Z."/>
            <person name="Huang L."/>
        </authorList>
    </citation>
    <scope>NUCLEOTIDE SEQUENCE [LARGE SCALE GENOMIC DNA]</scope>
    <source>
        <strain evidence="3 4">03-1</strain>
    </source>
</reference>
<feature type="region of interest" description="Disordered" evidence="2">
    <location>
        <begin position="124"/>
        <end position="242"/>
    </location>
</feature>
<evidence type="ECO:0000256" key="1">
    <source>
        <dbReference type="SAM" id="Coils"/>
    </source>
</evidence>
<feature type="compositionally biased region" description="Pro residues" evidence="2">
    <location>
        <begin position="130"/>
        <end position="147"/>
    </location>
</feature>
<comment type="caution">
    <text evidence="3">The sequence shown here is derived from an EMBL/GenBank/DDBJ whole genome shotgun (WGS) entry which is preliminary data.</text>
</comment>
<name>A0A423WYA2_9PEZI</name>
<keyword evidence="4" id="KW-1185">Reference proteome</keyword>
<dbReference type="EMBL" id="LKEA01000006">
    <property type="protein sequence ID" value="ROW08489.1"/>
    <property type="molecule type" value="Genomic_DNA"/>
</dbReference>
<accession>A0A423WYA2</accession>
<feature type="compositionally biased region" description="Acidic residues" evidence="2">
    <location>
        <begin position="225"/>
        <end position="237"/>
    </location>
</feature>
<feature type="region of interest" description="Disordered" evidence="2">
    <location>
        <begin position="1"/>
        <end position="106"/>
    </location>
</feature>
<evidence type="ECO:0000313" key="3">
    <source>
        <dbReference type="EMBL" id="ROW08489.1"/>
    </source>
</evidence>
<keyword evidence="1" id="KW-0175">Coiled coil</keyword>
<dbReference type="OrthoDB" id="10555454at2759"/>
<proteinExistence type="predicted"/>
<organism evidence="3 4">
    <name type="scientific">Cytospora schulzeri</name>
    <dbReference type="NCBI Taxonomy" id="448051"/>
    <lineage>
        <taxon>Eukaryota</taxon>
        <taxon>Fungi</taxon>
        <taxon>Dikarya</taxon>
        <taxon>Ascomycota</taxon>
        <taxon>Pezizomycotina</taxon>
        <taxon>Sordariomycetes</taxon>
        <taxon>Sordariomycetidae</taxon>
        <taxon>Diaporthales</taxon>
        <taxon>Cytosporaceae</taxon>
        <taxon>Cytospora</taxon>
    </lineage>
</organism>